<protein>
    <submittedName>
        <fullName evidence="1">Uncharacterized protein</fullName>
    </submittedName>
</protein>
<organism evidence="1 2">
    <name type="scientific">Batillaria attramentaria</name>
    <dbReference type="NCBI Taxonomy" id="370345"/>
    <lineage>
        <taxon>Eukaryota</taxon>
        <taxon>Metazoa</taxon>
        <taxon>Spiralia</taxon>
        <taxon>Lophotrochozoa</taxon>
        <taxon>Mollusca</taxon>
        <taxon>Gastropoda</taxon>
        <taxon>Caenogastropoda</taxon>
        <taxon>Sorbeoconcha</taxon>
        <taxon>Cerithioidea</taxon>
        <taxon>Batillariidae</taxon>
        <taxon>Batillaria</taxon>
    </lineage>
</organism>
<dbReference type="EMBL" id="JACVVK020000205">
    <property type="protein sequence ID" value="KAK7484720.1"/>
    <property type="molecule type" value="Genomic_DNA"/>
</dbReference>
<feature type="non-terminal residue" evidence="1">
    <location>
        <position position="52"/>
    </location>
</feature>
<proteinExistence type="predicted"/>
<evidence type="ECO:0000313" key="2">
    <source>
        <dbReference type="Proteomes" id="UP001519460"/>
    </source>
</evidence>
<evidence type="ECO:0000313" key="1">
    <source>
        <dbReference type="EMBL" id="KAK7484720.1"/>
    </source>
</evidence>
<name>A0ABD0KC91_9CAEN</name>
<reference evidence="1 2" key="1">
    <citation type="journal article" date="2023" name="Sci. Data">
        <title>Genome assembly of the Korean intertidal mud-creeper Batillaria attramentaria.</title>
        <authorList>
            <person name="Patra A.K."/>
            <person name="Ho P.T."/>
            <person name="Jun S."/>
            <person name="Lee S.J."/>
            <person name="Kim Y."/>
            <person name="Won Y.J."/>
        </authorList>
    </citation>
    <scope>NUCLEOTIDE SEQUENCE [LARGE SCALE GENOMIC DNA]</scope>
    <source>
        <strain evidence="1">Wonlab-2016</strain>
    </source>
</reference>
<gene>
    <name evidence="1" type="ORF">BaRGS_00024005</name>
</gene>
<sequence length="52" mass="5728">MGKVFGPKAVPICTMPLFPISQPIYVSDTTVPIPTSLRTIQNYRTTRSSSKT</sequence>
<keyword evidence="2" id="KW-1185">Reference proteome</keyword>
<accession>A0ABD0KC91</accession>
<dbReference type="Proteomes" id="UP001519460">
    <property type="component" value="Unassembled WGS sequence"/>
</dbReference>
<comment type="caution">
    <text evidence="1">The sequence shown here is derived from an EMBL/GenBank/DDBJ whole genome shotgun (WGS) entry which is preliminary data.</text>
</comment>
<dbReference type="AlphaFoldDB" id="A0ABD0KC91"/>